<proteinExistence type="predicted"/>
<name>A0A6J4TNK2_9BACT</name>
<dbReference type="EMBL" id="CADCVN010001328">
    <property type="protein sequence ID" value="CAA9528551.1"/>
    <property type="molecule type" value="Genomic_DNA"/>
</dbReference>
<reference evidence="2" key="1">
    <citation type="submission" date="2020-02" db="EMBL/GenBank/DDBJ databases">
        <authorList>
            <person name="Meier V. D."/>
        </authorList>
    </citation>
    <scope>NUCLEOTIDE SEQUENCE</scope>
    <source>
        <strain evidence="2">AVDCRST_MAG96</strain>
    </source>
</reference>
<feature type="non-terminal residue" evidence="2">
    <location>
        <position position="1"/>
    </location>
</feature>
<evidence type="ECO:0000256" key="1">
    <source>
        <dbReference type="SAM" id="MobiDB-lite"/>
    </source>
</evidence>
<gene>
    <name evidence="2" type="ORF">AVDCRST_MAG96-3396</name>
</gene>
<sequence length="38" mass="4230">GGVFPSNGSINKASYTRRSTKNSYSTWNESSWATLKFV</sequence>
<organism evidence="2">
    <name type="scientific">uncultured Segetibacter sp</name>
    <dbReference type="NCBI Taxonomy" id="481133"/>
    <lineage>
        <taxon>Bacteria</taxon>
        <taxon>Pseudomonadati</taxon>
        <taxon>Bacteroidota</taxon>
        <taxon>Chitinophagia</taxon>
        <taxon>Chitinophagales</taxon>
        <taxon>Chitinophagaceae</taxon>
        <taxon>Segetibacter</taxon>
        <taxon>environmental samples</taxon>
    </lineage>
</organism>
<dbReference type="AlphaFoldDB" id="A0A6J4TNK2"/>
<evidence type="ECO:0000313" key="2">
    <source>
        <dbReference type="EMBL" id="CAA9528551.1"/>
    </source>
</evidence>
<accession>A0A6J4TNK2</accession>
<feature type="region of interest" description="Disordered" evidence="1">
    <location>
        <begin position="1"/>
        <end position="25"/>
    </location>
</feature>
<feature type="non-terminal residue" evidence="2">
    <location>
        <position position="38"/>
    </location>
</feature>
<protein>
    <submittedName>
        <fullName evidence="2">Uncharacterized protein</fullName>
    </submittedName>
</protein>